<dbReference type="PANTHER" id="PTHR46796:SF2">
    <property type="entry name" value="TRANSCRIPTIONAL REGULATORY PROTEIN"/>
    <property type="match status" value="1"/>
</dbReference>
<dbReference type="InterPro" id="IPR037923">
    <property type="entry name" value="HTH-like"/>
</dbReference>
<dbReference type="PROSITE" id="PS00041">
    <property type="entry name" value="HTH_ARAC_FAMILY_1"/>
    <property type="match status" value="1"/>
</dbReference>
<dbReference type="Pfam" id="PF12833">
    <property type="entry name" value="HTH_18"/>
    <property type="match status" value="1"/>
</dbReference>
<keyword evidence="7" id="KW-1185">Reference proteome</keyword>
<dbReference type="InterPro" id="IPR009057">
    <property type="entry name" value="Homeodomain-like_sf"/>
</dbReference>
<keyword evidence="1" id="KW-0805">Transcription regulation</keyword>
<sequence>MDDDPKTSLNIIRNENLGQIEVIDASNIKHRVSRHFHNILCISLIRQGFRKIHSQRLNEIVGPGQMILVPPGESHSCMSVDTQRYSYLVFCINPTYIENMLSDMQWNKLDFTISVYEEEYLYVPFIRLFDAIQKRIDPMESECIFIEALSTLLYKLKSTHKTTDIPKIGERNRAVREIKNYLSEHYLDNVTSAELSNITGLSSFYLNRIFSKEVGIPPHEYLNSIRIKLAKSKIIQGMPLKQVGLEVGYYDQSHFHRWFTKIMGITPGQYASYIHK</sequence>
<evidence type="ECO:0000259" key="5">
    <source>
        <dbReference type="PROSITE" id="PS01124"/>
    </source>
</evidence>
<evidence type="ECO:0000256" key="3">
    <source>
        <dbReference type="ARBA" id="ARBA00023159"/>
    </source>
</evidence>
<comment type="caution">
    <text evidence="6">The sequence shown here is derived from an EMBL/GenBank/DDBJ whole genome shotgun (WGS) entry which is preliminary data.</text>
</comment>
<accession>A0A6I3SMK3</accession>
<dbReference type="AlphaFoldDB" id="A0A6I3SMK3"/>
<feature type="domain" description="HTH araC/xylS-type" evidence="5">
    <location>
        <begin position="176"/>
        <end position="273"/>
    </location>
</feature>
<name>A0A6I3SMK3_HELMO</name>
<dbReference type="Gene3D" id="1.10.10.60">
    <property type="entry name" value="Homeodomain-like"/>
    <property type="match status" value="2"/>
</dbReference>
<keyword evidence="2" id="KW-0238">DNA-binding</keyword>
<dbReference type="InterPro" id="IPR050204">
    <property type="entry name" value="AraC_XylS_family_regulators"/>
</dbReference>
<reference evidence="6 7" key="1">
    <citation type="submission" date="2019-11" db="EMBL/GenBank/DDBJ databases">
        <title>Whole-genome sequence of a the green, strictly anaerobic photosynthetic bacterium Heliobacillus mobilis DSM 6151.</title>
        <authorList>
            <person name="Kyndt J.A."/>
            <person name="Meyer T.E."/>
        </authorList>
    </citation>
    <scope>NUCLEOTIDE SEQUENCE [LARGE SCALE GENOMIC DNA]</scope>
    <source>
        <strain evidence="6 7">DSM 6151</strain>
    </source>
</reference>
<dbReference type="SUPFAM" id="SSF46689">
    <property type="entry name" value="Homeodomain-like"/>
    <property type="match status" value="2"/>
</dbReference>
<gene>
    <name evidence="6" type="ORF">GJ688_14630</name>
</gene>
<evidence type="ECO:0000256" key="4">
    <source>
        <dbReference type="ARBA" id="ARBA00023163"/>
    </source>
</evidence>
<dbReference type="Pfam" id="PF02311">
    <property type="entry name" value="AraC_binding"/>
    <property type="match status" value="1"/>
</dbReference>
<keyword evidence="4" id="KW-0804">Transcription</keyword>
<dbReference type="PANTHER" id="PTHR46796">
    <property type="entry name" value="HTH-TYPE TRANSCRIPTIONAL ACTIVATOR RHAS-RELATED"/>
    <property type="match status" value="1"/>
</dbReference>
<dbReference type="InterPro" id="IPR003313">
    <property type="entry name" value="AraC-bd"/>
</dbReference>
<organism evidence="6 7">
    <name type="scientific">Heliobacterium mobile</name>
    <name type="common">Heliobacillus mobilis</name>
    <dbReference type="NCBI Taxonomy" id="28064"/>
    <lineage>
        <taxon>Bacteria</taxon>
        <taxon>Bacillati</taxon>
        <taxon>Bacillota</taxon>
        <taxon>Clostridia</taxon>
        <taxon>Eubacteriales</taxon>
        <taxon>Heliobacteriaceae</taxon>
        <taxon>Heliobacterium</taxon>
    </lineage>
</organism>
<protein>
    <submittedName>
        <fullName evidence="6">Helix-turn-helix domain-containing protein</fullName>
    </submittedName>
</protein>
<dbReference type="OrthoDB" id="183331at2"/>
<dbReference type="SUPFAM" id="SSF51215">
    <property type="entry name" value="Regulatory protein AraC"/>
    <property type="match status" value="1"/>
</dbReference>
<evidence type="ECO:0000256" key="2">
    <source>
        <dbReference type="ARBA" id="ARBA00023125"/>
    </source>
</evidence>
<proteinExistence type="predicted"/>
<dbReference type="RefSeq" id="WP_155477297.1">
    <property type="nucleotide sequence ID" value="NZ_WNKU01000020.1"/>
</dbReference>
<dbReference type="InterPro" id="IPR018060">
    <property type="entry name" value="HTH_AraC"/>
</dbReference>
<evidence type="ECO:0000256" key="1">
    <source>
        <dbReference type="ARBA" id="ARBA00023015"/>
    </source>
</evidence>
<dbReference type="Proteomes" id="UP000430670">
    <property type="component" value="Unassembled WGS sequence"/>
</dbReference>
<dbReference type="GO" id="GO:0043565">
    <property type="term" value="F:sequence-specific DNA binding"/>
    <property type="evidence" value="ECO:0007669"/>
    <property type="project" value="InterPro"/>
</dbReference>
<keyword evidence="3" id="KW-0010">Activator</keyword>
<dbReference type="SMART" id="SM00342">
    <property type="entry name" value="HTH_ARAC"/>
    <property type="match status" value="1"/>
</dbReference>
<dbReference type="EMBL" id="WNKU01000020">
    <property type="protein sequence ID" value="MTV50210.1"/>
    <property type="molecule type" value="Genomic_DNA"/>
</dbReference>
<dbReference type="GO" id="GO:0003700">
    <property type="term" value="F:DNA-binding transcription factor activity"/>
    <property type="evidence" value="ECO:0007669"/>
    <property type="project" value="InterPro"/>
</dbReference>
<dbReference type="InterPro" id="IPR018062">
    <property type="entry name" value="HTH_AraC-typ_CS"/>
</dbReference>
<evidence type="ECO:0000313" key="7">
    <source>
        <dbReference type="Proteomes" id="UP000430670"/>
    </source>
</evidence>
<dbReference type="PROSITE" id="PS01124">
    <property type="entry name" value="HTH_ARAC_FAMILY_2"/>
    <property type="match status" value="1"/>
</dbReference>
<evidence type="ECO:0000313" key="6">
    <source>
        <dbReference type="EMBL" id="MTV50210.1"/>
    </source>
</evidence>